<dbReference type="Proteomes" id="UP001281147">
    <property type="component" value="Unassembled WGS sequence"/>
</dbReference>
<sequence length="323" mass="35783">MSDTPSSGDNGFQNQPHSTSASTNTPNRTFEQQGNDLYGTGSEHQPQTETSPAAPSQQRIDEVCNKLFHSIKVNAVTDCPVHPARDFCDRPAGLAALSASDVRHSKINLFGLFWDVQLPGGCVHAYDYTGDQNSHHVFVEKVGKTPKHFARSFLKEGGSGTVGVLFVPSGRMNETVVAMVEYWVVRNAQWKALYSSREEAHETWLKDTYDLSRQSPRFENVADMMLEKPEVGSMIPTYECQYGPPGHVCTIHLMPFKDIAGGITVKVLALEKCHVPCPISAPRDDHSREQGADVNSRQLRGFDDVQQYKEFVKDKASGGNRGR</sequence>
<protein>
    <submittedName>
        <fullName evidence="1">Uncharacterized protein</fullName>
    </submittedName>
</protein>
<keyword evidence="2" id="KW-1185">Reference proteome</keyword>
<evidence type="ECO:0000313" key="2">
    <source>
        <dbReference type="Proteomes" id="UP001281147"/>
    </source>
</evidence>
<proteinExistence type="predicted"/>
<reference evidence="1" key="1">
    <citation type="submission" date="2023-07" db="EMBL/GenBank/DDBJ databases">
        <title>Black Yeasts Isolated from many extreme environments.</title>
        <authorList>
            <person name="Coleine C."/>
            <person name="Stajich J.E."/>
            <person name="Selbmann L."/>
        </authorList>
    </citation>
    <scope>NUCLEOTIDE SEQUENCE</scope>
    <source>
        <strain evidence="1">CCFEE 5714</strain>
    </source>
</reference>
<accession>A0ACC3MQI7</accession>
<name>A0ACC3MQI7_9PEZI</name>
<evidence type="ECO:0000313" key="1">
    <source>
        <dbReference type="EMBL" id="KAK3700724.1"/>
    </source>
</evidence>
<dbReference type="EMBL" id="JAUTXU010000181">
    <property type="protein sequence ID" value="KAK3700724.1"/>
    <property type="molecule type" value="Genomic_DNA"/>
</dbReference>
<organism evidence="1 2">
    <name type="scientific">Vermiconidia calcicola</name>
    <dbReference type="NCBI Taxonomy" id="1690605"/>
    <lineage>
        <taxon>Eukaryota</taxon>
        <taxon>Fungi</taxon>
        <taxon>Dikarya</taxon>
        <taxon>Ascomycota</taxon>
        <taxon>Pezizomycotina</taxon>
        <taxon>Dothideomycetes</taxon>
        <taxon>Dothideomycetidae</taxon>
        <taxon>Mycosphaerellales</taxon>
        <taxon>Extremaceae</taxon>
        <taxon>Vermiconidia</taxon>
    </lineage>
</organism>
<comment type="caution">
    <text evidence="1">The sequence shown here is derived from an EMBL/GenBank/DDBJ whole genome shotgun (WGS) entry which is preliminary data.</text>
</comment>
<gene>
    <name evidence="1" type="ORF">LTR37_015806</name>
</gene>